<comment type="caution">
    <text evidence="1">The sequence shown here is derived from an EMBL/GenBank/DDBJ whole genome shotgun (WGS) entry which is preliminary data.</text>
</comment>
<gene>
    <name evidence="1" type="ORF">DCF19_16295</name>
</gene>
<accession>A0A2W4W011</accession>
<evidence type="ECO:0008006" key="3">
    <source>
        <dbReference type="Google" id="ProtNLM"/>
    </source>
</evidence>
<proteinExistence type="predicted"/>
<evidence type="ECO:0000313" key="1">
    <source>
        <dbReference type="EMBL" id="PZO38483.1"/>
    </source>
</evidence>
<organism evidence="1 2">
    <name type="scientific">Pseudanabaena frigida</name>
    <dbReference type="NCBI Taxonomy" id="945775"/>
    <lineage>
        <taxon>Bacteria</taxon>
        <taxon>Bacillati</taxon>
        <taxon>Cyanobacteriota</taxon>
        <taxon>Cyanophyceae</taxon>
        <taxon>Pseudanabaenales</taxon>
        <taxon>Pseudanabaenaceae</taxon>
        <taxon>Pseudanabaena</taxon>
    </lineage>
</organism>
<name>A0A2W4W011_9CYAN</name>
<sequence length="179" mass="20247">MLIHEDLTLVEIAAIVSDALTTAGITAVLSGGSVVTIYSENEYQSDDLDFISPADSKRLTETMAKLGFSKQGRHFEHPNTYYLVEFPPSPLMIGEQYVDYRECTVQKVGELELHILTPTLCVMDRLAGFYHWSDRQNLDQAVMVAKRHPIDLDKVKAWSKKEGKIEKYQEFIDSLESSS</sequence>
<reference evidence="1 2" key="1">
    <citation type="submission" date="2018-04" db="EMBL/GenBank/DDBJ databases">
        <authorList>
            <person name="Go L.Y."/>
            <person name="Mitchell J.A."/>
        </authorList>
    </citation>
    <scope>NUCLEOTIDE SEQUENCE [LARGE SCALE GENOMIC DNA]</scope>
    <source>
        <strain evidence="1">ULC066bin1</strain>
    </source>
</reference>
<reference evidence="1 2" key="2">
    <citation type="submission" date="2018-06" db="EMBL/GenBank/DDBJ databases">
        <title>Metagenomic assembly of (sub)arctic Cyanobacteria and their associated microbiome from non-axenic cultures.</title>
        <authorList>
            <person name="Baurain D."/>
        </authorList>
    </citation>
    <scope>NUCLEOTIDE SEQUENCE [LARGE SCALE GENOMIC DNA]</scope>
    <source>
        <strain evidence="1">ULC066bin1</strain>
    </source>
</reference>
<dbReference type="Proteomes" id="UP000249467">
    <property type="component" value="Unassembled WGS sequence"/>
</dbReference>
<dbReference type="EMBL" id="QBML01000023">
    <property type="protein sequence ID" value="PZO38483.1"/>
    <property type="molecule type" value="Genomic_DNA"/>
</dbReference>
<protein>
    <recommendedName>
        <fullName evidence="3">Nucleotidyltransferase family protein</fullName>
    </recommendedName>
</protein>
<dbReference type="AlphaFoldDB" id="A0A2W4W011"/>
<evidence type="ECO:0000313" key="2">
    <source>
        <dbReference type="Proteomes" id="UP000249467"/>
    </source>
</evidence>